<dbReference type="AlphaFoldDB" id="A0A1V6PEH0"/>
<keyword evidence="3" id="KW-1185">Reference proteome</keyword>
<name>A0A1V6PEH0_PENDC</name>
<sequence length="40" mass="4043">MPHLVSTPFCLVMRDSHFGGNEATDSGNGSGSGSGNGNTF</sequence>
<dbReference type="EMBL" id="MDYL01000007">
    <property type="protein sequence ID" value="OQD75479.1"/>
    <property type="molecule type" value="Genomic_DNA"/>
</dbReference>
<evidence type="ECO:0000313" key="3">
    <source>
        <dbReference type="Proteomes" id="UP000191522"/>
    </source>
</evidence>
<feature type="compositionally biased region" description="Gly residues" evidence="1">
    <location>
        <begin position="28"/>
        <end position="40"/>
    </location>
</feature>
<feature type="region of interest" description="Disordered" evidence="1">
    <location>
        <begin position="16"/>
        <end position="40"/>
    </location>
</feature>
<dbReference type="Proteomes" id="UP000191522">
    <property type="component" value="Unassembled WGS sequence"/>
</dbReference>
<gene>
    <name evidence="2" type="ORF">PENDEC_c007G05738</name>
</gene>
<evidence type="ECO:0000313" key="2">
    <source>
        <dbReference type="EMBL" id="OQD75479.1"/>
    </source>
</evidence>
<reference evidence="3" key="1">
    <citation type="journal article" date="2017" name="Nat. Microbiol.">
        <title>Global analysis of biosynthetic gene clusters reveals vast potential of secondary metabolite production in Penicillium species.</title>
        <authorList>
            <person name="Nielsen J.C."/>
            <person name="Grijseels S."/>
            <person name="Prigent S."/>
            <person name="Ji B."/>
            <person name="Dainat J."/>
            <person name="Nielsen K.F."/>
            <person name="Frisvad J.C."/>
            <person name="Workman M."/>
            <person name="Nielsen J."/>
        </authorList>
    </citation>
    <scope>NUCLEOTIDE SEQUENCE [LARGE SCALE GENOMIC DNA]</scope>
    <source>
        <strain evidence="3">IBT 11843</strain>
    </source>
</reference>
<comment type="caution">
    <text evidence="2">The sequence shown here is derived from an EMBL/GenBank/DDBJ whole genome shotgun (WGS) entry which is preliminary data.</text>
</comment>
<dbReference type="OrthoDB" id="10070927at2759"/>
<protein>
    <submittedName>
        <fullName evidence="2">Uncharacterized protein</fullName>
    </submittedName>
</protein>
<evidence type="ECO:0000256" key="1">
    <source>
        <dbReference type="SAM" id="MobiDB-lite"/>
    </source>
</evidence>
<proteinExistence type="predicted"/>
<organism evidence="2 3">
    <name type="scientific">Penicillium decumbens</name>
    <dbReference type="NCBI Taxonomy" id="69771"/>
    <lineage>
        <taxon>Eukaryota</taxon>
        <taxon>Fungi</taxon>
        <taxon>Dikarya</taxon>
        <taxon>Ascomycota</taxon>
        <taxon>Pezizomycotina</taxon>
        <taxon>Eurotiomycetes</taxon>
        <taxon>Eurotiomycetidae</taxon>
        <taxon>Eurotiales</taxon>
        <taxon>Aspergillaceae</taxon>
        <taxon>Penicillium</taxon>
    </lineage>
</organism>
<accession>A0A1V6PEH0</accession>